<dbReference type="EMBL" id="QFSS01000011">
    <property type="protein sequence ID" value="PZZ73705.1"/>
    <property type="molecule type" value="Genomic_DNA"/>
</dbReference>
<proteinExistence type="predicted"/>
<organism evidence="1 2">
    <name type="scientific">Escherichia coli</name>
    <dbReference type="NCBI Taxonomy" id="562"/>
    <lineage>
        <taxon>Bacteria</taxon>
        <taxon>Pseudomonadati</taxon>
        <taxon>Pseudomonadota</taxon>
        <taxon>Gammaproteobacteria</taxon>
        <taxon>Enterobacterales</taxon>
        <taxon>Enterobacteriaceae</taxon>
        <taxon>Escherichia</taxon>
    </lineage>
</organism>
<dbReference type="AlphaFoldDB" id="A0A1D7PSX0"/>
<name>A0A1D7PSX0_ECOLX</name>
<sequence length="63" mass="7300">MLLEPGKFLELKNLIGHVGMGKMQVCFWLCVFCIAEKLRCVEKALRRIELQKIHKPSDNDISK</sequence>
<protein>
    <submittedName>
        <fullName evidence="1">Uncharacterized protein</fullName>
    </submittedName>
</protein>
<evidence type="ECO:0000313" key="2">
    <source>
        <dbReference type="Proteomes" id="UP000248865"/>
    </source>
</evidence>
<accession>A0A1D7PSX0</accession>
<reference evidence="1 2" key="1">
    <citation type="submission" date="2018-05" db="EMBL/GenBank/DDBJ databases">
        <title>Genomic sequencing of EHEC O26 New European Clone.</title>
        <authorList>
            <person name="Karnisova L."/>
            <person name="Nunvar J."/>
            <person name="Marejkova M."/>
            <person name="Mellmann A."/>
            <person name="Drevinek P."/>
            <person name="Blahova K."/>
            <person name="Bielaszewska M."/>
        </authorList>
    </citation>
    <scope>NUCLEOTIDE SEQUENCE [LARGE SCALE GENOMIC DNA]</scope>
    <source>
        <strain evidence="1 2">14-391</strain>
    </source>
</reference>
<evidence type="ECO:0000313" key="1">
    <source>
        <dbReference type="EMBL" id="PZZ73705.1"/>
    </source>
</evidence>
<dbReference type="Proteomes" id="UP000248865">
    <property type="component" value="Unassembled WGS sequence"/>
</dbReference>
<comment type="caution">
    <text evidence="1">The sequence shown here is derived from an EMBL/GenBank/DDBJ whole genome shotgun (WGS) entry which is preliminary data.</text>
</comment>
<gene>
    <name evidence="1" type="ORF">DIV22_03500</name>
</gene>